<feature type="domain" description="N-acetylmuramidase" evidence="2">
    <location>
        <begin position="27"/>
        <end position="198"/>
    </location>
</feature>
<dbReference type="InterPro" id="IPR024408">
    <property type="entry name" value="Muramidase"/>
</dbReference>
<dbReference type="InterPro" id="IPR002477">
    <property type="entry name" value="Peptidoglycan-bd-like"/>
</dbReference>
<gene>
    <name evidence="3" type="ORF">Q4481_23855</name>
</gene>
<dbReference type="InterPro" id="IPR036366">
    <property type="entry name" value="PGBDSf"/>
</dbReference>
<evidence type="ECO:0000313" key="3">
    <source>
        <dbReference type="EMBL" id="MDO6967002.1"/>
    </source>
</evidence>
<sequence length="274" mass="29398">MNFSGTGETLSGDDFARAAASIGCDENAIRAVTAVEARGNGFDSQKRPIILTEPHVFHRVLKAKDRAKLDEAVSLGLAYPVWGTKPYPGTQDARYALLERMMTVDEEAALMACSWGIGQVLGENYKLCGFPSARALVEKCIESEGGQLDVMVAFIKGRGLARHLAAHDWPAFAYGYNGSGYRKNDYDGKLARAYAKYKAGTSIAADPLKDGLLSIGDKGDAVKALQIALGIGADGDFGKLTDQAVKAFQKEHGLLVDGKVGKITGRMLGLTYWN</sequence>
<name>A0ABT8YTA8_9HYPH</name>
<dbReference type="Proteomes" id="UP001174932">
    <property type="component" value="Unassembled WGS sequence"/>
</dbReference>
<protein>
    <submittedName>
        <fullName evidence="3">N-acetylmuramidase domain-containing protein</fullName>
    </submittedName>
</protein>
<feature type="domain" description="Peptidoglycan binding-like" evidence="1">
    <location>
        <begin position="231"/>
        <end position="266"/>
    </location>
</feature>
<dbReference type="InterPro" id="IPR036365">
    <property type="entry name" value="PGBD-like_sf"/>
</dbReference>
<reference evidence="3" key="2">
    <citation type="submission" date="2023-07" db="EMBL/GenBank/DDBJ databases">
        <authorList>
            <person name="Shen H."/>
        </authorList>
    </citation>
    <scope>NUCLEOTIDE SEQUENCE</scope>
    <source>
        <strain evidence="3">TNR-22</strain>
    </source>
</reference>
<dbReference type="RefSeq" id="WP_304378932.1">
    <property type="nucleotide sequence ID" value="NZ_JAUOZU010000024.1"/>
</dbReference>
<comment type="caution">
    <text evidence="3">The sequence shown here is derived from an EMBL/GenBank/DDBJ whole genome shotgun (WGS) entry which is preliminary data.</text>
</comment>
<dbReference type="Pfam" id="PF01471">
    <property type="entry name" value="PG_binding_1"/>
    <property type="match status" value="1"/>
</dbReference>
<dbReference type="Pfam" id="PF11860">
    <property type="entry name" value="Muramidase"/>
    <property type="match status" value="1"/>
</dbReference>
<keyword evidence="4" id="KW-1185">Reference proteome</keyword>
<accession>A0ABT8YTA8</accession>
<dbReference type="SUPFAM" id="SSF47090">
    <property type="entry name" value="PGBD-like"/>
    <property type="match status" value="1"/>
</dbReference>
<evidence type="ECO:0000259" key="1">
    <source>
        <dbReference type="Pfam" id="PF01471"/>
    </source>
</evidence>
<evidence type="ECO:0000313" key="4">
    <source>
        <dbReference type="Proteomes" id="UP001174932"/>
    </source>
</evidence>
<dbReference type="EMBL" id="JAUOZU010000024">
    <property type="protein sequence ID" value="MDO6967002.1"/>
    <property type="molecule type" value="Genomic_DNA"/>
</dbReference>
<reference evidence="3" key="1">
    <citation type="journal article" date="2015" name="Int. J. Syst. Evol. Microbiol.">
        <title>Rhizobium alvei sp. nov., isolated from a freshwater river.</title>
        <authorList>
            <person name="Sheu S.Y."/>
            <person name="Huang H.W."/>
            <person name="Young C.C."/>
            <person name="Chen W.M."/>
        </authorList>
    </citation>
    <scope>NUCLEOTIDE SEQUENCE</scope>
    <source>
        <strain evidence="3">TNR-22</strain>
    </source>
</reference>
<dbReference type="Gene3D" id="1.10.101.10">
    <property type="entry name" value="PGBD-like superfamily/PGBD"/>
    <property type="match status" value="1"/>
</dbReference>
<evidence type="ECO:0000259" key="2">
    <source>
        <dbReference type="Pfam" id="PF11860"/>
    </source>
</evidence>
<organism evidence="3 4">
    <name type="scientific">Rhizobium alvei</name>
    <dbReference type="NCBI Taxonomy" id="1132659"/>
    <lineage>
        <taxon>Bacteria</taxon>
        <taxon>Pseudomonadati</taxon>
        <taxon>Pseudomonadota</taxon>
        <taxon>Alphaproteobacteria</taxon>
        <taxon>Hyphomicrobiales</taxon>
        <taxon>Rhizobiaceae</taxon>
        <taxon>Rhizobium/Agrobacterium group</taxon>
        <taxon>Rhizobium</taxon>
    </lineage>
</organism>
<proteinExistence type="predicted"/>